<dbReference type="EMBL" id="CM044707">
    <property type="protein sequence ID" value="KAI5652867.1"/>
    <property type="molecule type" value="Genomic_DNA"/>
</dbReference>
<protein>
    <submittedName>
        <fullName evidence="1">Uncharacterized protein</fullName>
    </submittedName>
</protein>
<dbReference type="Proteomes" id="UP001060085">
    <property type="component" value="Linkage Group LG07"/>
</dbReference>
<evidence type="ECO:0000313" key="1">
    <source>
        <dbReference type="EMBL" id="KAI5652867.1"/>
    </source>
</evidence>
<evidence type="ECO:0000313" key="2">
    <source>
        <dbReference type="Proteomes" id="UP001060085"/>
    </source>
</evidence>
<gene>
    <name evidence="1" type="ORF">M9H77_30054</name>
</gene>
<proteinExistence type="predicted"/>
<name>A0ACB9ZXH4_CATRO</name>
<reference evidence="2" key="1">
    <citation type="journal article" date="2023" name="Nat. Plants">
        <title>Single-cell RNA sequencing provides a high-resolution roadmap for understanding the multicellular compartmentation of specialized metabolism.</title>
        <authorList>
            <person name="Sun S."/>
            <person name="Shen X."/>
            <person name="Li Y."/>
            <person name="Li Y."/>
            <person name="Wang S."/>
            <person name="Li R."/>
            <person name="Zhang H."/>
            <person name="Shen G."/>
            <person name="Guo B."/>
            <person name="Wei J."/>
            <person name="Xu J."/>
            <person name="St-Pierre B."/>
            <person name="Chen S."/>
            <person name="Sun C."/>
        </authorList>
    </citation>
    <scope>NUCLEOTIDE SEQUENCE [LARGE SCALE GENOMIC DNA]</scope>
</reference>
<sequence>MGSIIRWSRVATYLILLANVISVVAATTGEERVAVETFESGRHLLKKRENALETVSQSDDTLRADPFDNLKKYRGGYDITNKHYWSSTVFTGIYGYSIALLWFLCGLAYGGFLSITKFCCKYDGRKLKQKRSPCHRPCYFWLVLIAVFFTFLAIIGSGLVLGGNAKFHSRAKKVVDILIDTADDASDTIYRTTGAMKDMSISLATTNESGEVTRFLTSTSRSLNSQAANIRRQARKNRKAIDKGLKIVYIITTVTISLNLVATISLSGLLSSAGFLQFYAGCSLESTSSWQRDTCTAFEGFQKNPYNNSLSSILPCDELTSAKSVLTGISAEIHDIVNEARFVEFVRSQMIMHPFVCLQMHGIYVNRNISTNFGNIVQICNPFSAPPQYEYQPKDCAENSIQIGKIPELLKLLTCPDSEPCIGGIIIPTRDYNLVEAYTSSIQKLLNVYPGMESLVECQIVTDAFSEILKNHCEPLKRYTKMVWATLVFLSVVMVALVLTWTGEARHEEYHHSLDASVKPCSAAADTLELGTVNASSNDSNL</sequence>
<accession>A0ACB9ZXH4</accession>
<comment type="caution">
    <text evidence="1">The sequence shown here is derived from an EMBL/GenBank/DDBJ whole genome shotgun (WGS) entry which is preliminary data.</text>
</comment>
<organism evidence="1 2">
    <name type="scientific">Catharanthus roseus</name>
    <name type="common">Madagascar periwinkle</name>
    <name type="synonym">Vinca rosea</name>
    <dbReference type="NCBI Taxonomy" id="4058"/>
    <lineage>
        <taxon>Eukaryota</taxon>
        <taxon>Viridiplantae</taxon>
        <taxon>Streptophyta</taxon>
        <taxon>Embryophyta</taxon>
        <taxon>Tracheophyta</taxon>
        <taxon>Spermatophyta</taxon>
        <taxon>Magnoliopsida</taxon>
        <taxon>eudicotyledons</taxon>
        <taxon>Gunneridae</taxon>
        <taxon>Pentapetalae</taxon>
        <taxon>asterids</taxon>
        <taxon>lamiids</taxon>
        <taxon>Gentianales</taxon>
        <taxon>Apocynaceae</taxon>
        <taxon>Rauvolfioideae</taxon>
        <taxon>Vinceae</taxon>
        <taxon>Catharanthinae</taxon>
        <taxon>Catharanthus</taxon>
    </lineage>
</organism>
<keyword evidence="2" id="KW-1185">Reference proteome</keyword>